<dbReference type="Pfam" id="PF03711">
    <property type="entry name" value="OKR_DC_1_C"/>
    <property type="match status" value="1"/>
</dbReference>
<dbReference type="PANTHER" id="PTHR43277">
    <property type="entry name" value="ARGININE DECARBOXYLASE"/>
    <property type="match status" value="1"/>
</dbReference>
<name>A0A1M5QGU4_9FIRM</name>
<comment type="similarity">
    <text evidence="2">Belongs to the Orn/Lys/Arg decarboxylase class-I family.</text>
</comment>
<dbReference type="STRING" id="1121321.SAMN04488530_1213"/>
<evidence type="ECO:0000256" key="5">
    <source>
        <dbReference type="ARBA" id="ARBA00023239"/>
    </source>
</evidence>
<keyword evidence="5" id="KW-0456">Lyase</keyword>
<dbReference type="InterPro" id="IPR008286">
    <property type="entry name" value="Prn/Lys/Arg_de-COase_C"/>
</dbReference>
<sequence length="469" mass="52786">MKKFIVDELKGILESDLISFHMPGHKSGKIYNQLGYEDILKEIYKMDITEIPGTDNLHSPDGIIKKSQERAAKVFKSKNTYYLVNGSTCGIQSAIMSVCNPGDKIIVNRDCHQSVINSCILGNIEPVYVKPIICKKTSILCGLDPLKVKNAIDKNLDAKAIVITYPTYYGMTYDLKDICEYAHNNGIVVIVDEAHGAHLGLSDRLPDTAIECGADIIVQSTHKTLPSFTQSSMIHMQGDLVDKNKLTNMLSMIESSSPSYILLSSLEIAVDIYDKYGKSLMENLLKNIDTFKENINHNKCIEVYDLDDSTKIFISLKNLGITGYYMEKLLRENYNIQVELSNYYGVLLICTIANQTDDFISLEMALNDIEKNIKNKDAIEFIEYPTAIPIKKLTPREAFYIEKINIRIQDSVDKICGEYIIPYPPGISLLSPGEVITKEVIDYILLCNKKGMNISGIKDRNLEFIQVLL</sequence>
<proteinExistence type="inferred from homology"/>
<dbReference type="GO" id="GO:0016831">
    <property type="term" value="F:carboxy-lyase activity"/>
    <property type="evidence" value="ECO:0007669"/>
    <property type="project" value="UniProtKB-KW"/>
</dbReference>
<evidence type="ECO:0000256" key="3">
    <source>
        <dbReference type="ARBA" id="ARBA00022793"/>
    </source>
</evidence>
<dbReference type="EMBL" id="FQWX01000021">
    <property type="protein sequence ID" value="SHH12743.1"/>
    <property type="molecule type" value="Genomic_DNA"/>
</dbReference>
<dbReference type="Proteomes" id="UP000243255">
    <property type="component" value="Unassembled WGS sequence"/>
</dbReference>
<dbReference type="InterPro" id="IPR015424">
    <property type="entry name" value="PyrdxlP-dep_Trfase"/>
</dbReference>
<evidence type="ECO:0000256" key="1">
    <source>
        <dbReference type="ARBA" id="ARBA00001933"/>
    </source>
</evidence>
<dbReference type="InterPro" id="IPR000310">
    <property type="entry name" value="Orn/Lys/Arg_deCO2ase_major_dom"/>
</dbReference>
<dbReference type="Pfam" id="PF01276">
    <property type="entry name" value="OKR_DC_1"/>
    <property type="match status" value="1"/>
</dbReference>
<evidence type="ECO:0000256" key="2">
    <source>
        <dbReference type="ARBA" id="ARBA00010671"/>
    </source>
</evidence>
<dbReference type="InterPro" id="IPR015421">
    <property type="entry name" value="PyrdxlP-dep_Trfase_major"/>
</dbReference>
<keyword evidence="3" id="KW-0210">Decarboxylase</keyword>
<dbReference type="InterPro" id="IPR036633">
    <property type="entry name" value="Prn/Lys/Arg_de-COase_C_sf"/>
</dbReference>
<reference evidence="9" key="1">
    <citation type="submission" date="2016-11" db="EMBL/GenBank/DDBJ databases">
        <authorList>
            <person name="Varghese N."/>
            <person name="Submissions S."/>
        </authorList>
    </citation>
    <scope>NUCLEOTIDE SEQUENCE [LARGE SCALE GENOMIC DNA]</scope>
    <source>
        <strain evidence="9">DSM 2635</strain>
    </source>
</reference>
<feature type="domain" description="Orn/Lys/Arg decarboxylases family 1 pyridoxal-P attachment site" evidence="6">
    <location>
        <begin position="14"/>
        <end position="302"/>
    </location>
</feature>
<gene>
    <name evidence="8" type="ORF">SAMN04488530_1213</name>
</gene>
<dbReference type="InterPro" id="IPR052357">
    <property type="entry name" value="Orn_Lys_Arg_decarboxylase-I"/>
</dbReference>
<protein>
    <submittedName>
        <fullName evidence="8">Arginine decarboxylase</fullName>
    </submittedName>
</protein>
<evidence type="ECO:0000259" key="6">
    <source>
        <dbReference type="Pfam" id="PF01276"/>
    </source>
</evidence>
<organism evidence="8 9">
    <name type="scientific">Asaccharospora irregularis DSM 2635</name>
    <dbReference type="NCBI Taxonomy" id="1121321"/>
    <lineage>
        <taxon>Bacteria</taxon>
        <taxon>Bacillati</taxon>
        <taxon>Bacillota</taxon>
        <taxon>Clostridia</taxon>
        <taxon>Peptostreptococcales</taxon>
        <taxon>Peptostreptococcaceae</taxon>
        <taxon>Asaccharospora</taxon>
    </lineage>
</organism>
<evidence type="ECO:0000313" key="9">
    <source>
        <dbReference type="Proteomes" id="UP000243255"/>
    </source>
</evidence>
<accession>A0A1M5QGU4</accession>
<dbReference type="OrthoDB" id="9815233at2"/>
<keyword evidence="9" id="KW-1185">Reference proteome</keyword>
<keyword evidence="4" id="KW-0663">Pyridoxal phosphate</keyword>
<dbReference type="PANTHER" id="PTHR43277:SF4">
    <property type="entry name" value="ARGININE DECARBOXYLASE"/>
    <property type="match status" value="1"/>
</dbReference>
<evidence type="ECO:0000259" key="7">
    <source>
        <dbReference type="Pfam" id="PF03711"/>
    </source>
</evidence>
<dbReference type="SUPFAM" id="SSF53383">
    <property type="entry name" value="PLP-dependent transferases"/>
    <property type="match status" value="1"/>
</dbReference>
<evidence type="ECO:0000256" key="4">
    <source>
        <dbReference type="ARBA" id="ARBA00022898"/>
    </source>
</evidence>
<feature type="domain" description="Orn/Lys/Arg decarboxylase C-terminal" evidence="7">
    <location>
        <begin position="404"/>
        <end position="454"/>
    </location>
</feature>
<dbReference type="SUPFAM" id="SSF55904">
    <property type="entry name" value="Ornithine decarboxylase C-terminal domain"/>
    <property type="match status" value="1"/>
</dbReference>
<dbReference type="AlphaFoldDB" id="A0A1M5QGU4"/>
<dbReference type="Gene3D" id="3.90.105.10">
    <property type="entry name" value="Molybdopterin biosynthesis moea protein, domain 2"/>
    <property type="match status" value="1"/>
</dbReference>
<dbReference type="Gene3D" id="3.40.640.10">
    <property type="entry name" value="Type I PLP-dependent aspartate aminotransferase-like (Major domain)"/>
    <property type="match status" value="1"/>
</dbReference>
<dbReference type="RefSeq" id="WP_073126504.1">
    <property type="nucleotide sequence ID" value="NZ_BAABCH010000019.1"/>
</dbReference>
<evidence type="ECO:0000313" key="8">
    <source>
        <dbReference type="EMBL" id="SHH12743.1"/>
    </source>
</evidence>
<comment type="cofactor">
    <cofactor evidence="1">
        <name>pyridoxal 5'-phosphate</name>
        <dbReference type="ChEBI" id="CHEBI:597326"/>
    </cofactor>
</comment>